<dbReference type="GO" id="GO:0015031">
    <property type="term" value="P:protein transport"/>
    <property type="evidence" value="ECO:0007669"/>
    <property type="project" value="UniProtKB-KW"/>
</dbReference>
<feature type="region of interest" description="Disordered" evidence="12">
    <location>
        <begin position="1"/>
        <end position="28"/>
    </location>
</feature>
<organism evidence="15 16">
    <name type="scientific">Meloidogyne floridensis</name>
    <dbReference type="NCBI Taxonomy" id="298350"/>
    <lineage>
        <taxon>Eukaryota</taxon>
        <taxon>Metazoa</taxon>
        <taxon>Ecdysozoa</taxon>
        <taxon>Nematoda</taxon>
        <taxon>Chromadorea</taxon>
        <taxon>Rhabditida</taxon>
        <taxon>Tylenchina</taxon>
        <taxon>Tylenchomorpha</taxon>
        <taxon>Tylenchoidea</taxon>
        <taxon>Meloidogynidae</taxon>
        <taxon>Meloidogyninae</taxon>
        <taxon>Meloidogyne</taxon>
    </lineage>
</organism>
<comment type="similarity">
    <text evidence="2">Belongs to the USE1 family.</text>
</comment>
<evidence type="ECO:0000256" key="7">
    <source>
        <dbReference type="ARBA" id="ARBA00022892"/>
    </source>
</evidence>
<reference evidence="16" key="1">
    <citation type="submission" date="2022-11" db="UniProtKB">
        <authorList>
            <consortium name="WormBaseParasite"/>
        </authorList>
    </citation>
    <scope>IDENTIFICATION</scope>
</reference>
<keyword evidence="9 13" id="KW-1133">Transmembrane helix</keyword>
<keyword evidence="7" id="KW-0931">ER-Golgi transport</keyword>
<evidence type="ECO:0000256" key="2">
    <source>
        <dbReference type="ARBA" id="ARBA00007891"/>
    </source>
</evidence>
<dbReference type="Pfam" id="PF09753">
    <property type="entry name" value="Use1"/>
    <property type="match status" value="1"/>
</dbReference>
<dbReference type="InterPro" id="IPR028031">
    <property type="entry name" value="DUF4460"/>
</dbReference>
<dbReference type="PANTHER" id="PTHR31596:SF1">
    <property type="entry name" value="T-CELL ACTIVATION INHIBITOR, MITOCHONDRIAL"/>
    <property type="match status" value="1"/>
</dbReference>
<sequence length="341" mass="39502">MVRRRLQEGQDLNNDNKNNASDKTKEEQVRELLDEEKQHEGLAQELLRLTGSLKQNFTTAGSVLKEDNAALDVMHRIASSNKENLVRESGRLEHHAYKSCFNFMMILIVIFVIWSFIAMIVVMRVFPKIFIQMCPNTLRFLRNFPNVCVTQHCLFSAKEAAIALRPFYFAVHPDRFAQEPDIQTRNERALQVFNGYINNLFPEPVTQMPVNVEFTVRDTLSNFKSIRIFLSGADPAEIIKLALERCDLSTAHLPVRDNPSQNQKIGTKSSQQNFAPGLDEIWKNLQENERLRQKRFYAVNLLKELSKNRELAMQRRDGHKVMVEIIEDNIDEIKRKTGLTQ</sequence>
<evidence type="ECO:0000256" key="4">
    <source>
        <dbReference type="ARBA" id="ARBA00022448"/>
    </source>
</evidence>
<name>A0A915NN67_9BILA</name>
<dbReference type="WBParaSite" id="scf7180000420323.g5114">
    <property type="protein sequence ID" value="scf7180000420323.g5114"/>
    <property type="gene ID" value="scf7180000420323.g5114"/>
</dbReference>
<evidence type="ECO:0000256" key="3">
    <source>
        <dbReference type="ARBA" id="ARBA00015843"/>
    </source>
</evidence>
<evidence type="ECO:0000256" key="10">
    <source>
        <dbReference type="ARBA" id="ARBA00023136"/>
    </source>
</evidence>
<keyword evidence="8" id="KW-0653">Protein transport</keyword>
<protein>
    <recommendedName>
        <fullName evidence="3">Vesicle transport protein USE1</fullName>
    </recommendedName>
    <alternativeName>
        <fullName evidence="11">USE1-like protein</fullName>
    </alternativeName>
</protein>
<dbReference type="PANTHER" id="PTHR31596">
    <property type="entry name" value="T-CELL ACTIVATION INHIBITOR, MITOCHONDRIAL"/>
    <property type="match status" value="1"/>
</dbReference>
<accession>A0A915NN67</accession>
<evidence type="ECO:0000256" key="8">
    <source>
        <dbReference type="ARBA" id="ARBA00022927"/>
    </source>
</evidence>
<evidence type="ECO:0000256" key="9">
    <source>
        <dbReference type="ARBA" id="ARBA00022989"/>
    </source>
</evidence>
<evidence type="ECO:0000256" key="5">
    <source>
        <dbReference type="ARBA" id="ARBA00022692"/>
    </source>
</evidence>
<keyword evidence="5 13" id="KW-0812">Transmembrane</keyword>
<proteinExistence type="inferred from homology"/>
<feature type="domain" description="DUF4460" evidence="14">
    <location>
        <begin position="156"/>
        <end position="248"/>
    </location>
</feature>
<evidence type="ECO:0000256" key="6">
    <source>
        <dbReference type="ARBA" id="ARBA00022824"/>
    </source>
</evidence>
<evidence type="ECO:0000256" key="13">
    <source>
        <dbReference type="SAM" id="Phobius"/>
    </source>
</evidence>
<dbReference type="InterPro" id="IPR027986">
    <property type="entry name" value="TCAIM"/>
</dbReference>
<keyword evidence="4" id="KW-0813">Transport</keyword>
<dbReference type="Proteomes" id="UP000887560">
    <property type="component" value="Unplaced"/>
</dbReference>
<evidence type="ECO:0000256" key="12">
    <source>
        <dbReference type="SAM" id="MobiDB-lite"/>
    </source>
</evidence>
<dbReference type="Pfam" id="PF14687">
    <property type="entry name" value="DUF4460"/>
    <property type="match status" value="1"/>
</dbReference>
<keyword evidence="6" id="KW-0256">Endoplasmic reticulum</keyword>
<dbReference type="GO" id="GO:0005739">
    <property type="term" value="C:mitochondrion"/>
    <property type="evidence" value="ECO:0007669"/>
    <property type="project" value="TreeGrafter"/>
</dbReference>
<feature type="compositionally biased region" description="Polar residues" evidence="12">
    <location>
        <begin position="10"/>
        <end position="19"/>
    </location>
</feature>
<dbReference type="AlphaFoldDB" id="A0A915NN67"/>
<evidence type="ECO:0000259" key="14">
    <source>
        <dbReference type="Pfam" id="PF14687"/>
    </source>
</evidence>
<feature type="transmembrane region" description="Helical" evidence="13">
    <location>
        <begin position="101"/>
        <end position="126"/>
    </location>
</feature>
<dbReference type="GO" id="GO:0016192">
    <property type="term" value="P:vesicle-mediated transport"/>
    <property type="evidence" value="ECO:0007669"/>
    <property type="project" value="UniProtKB-KW"/>
</dbReference>
<keyword evidence="15" id="KW-1185">Reference proteome</keyword>
<dbReference type="CDD" id="cd15860">
    <property type="entry name" value="SNARE_USE1"/>
    <property type="match status" value="1"/>
</dbReference>
<evidence type="ECO:0000313" key="16">
    <source>
        <dbReference type="WBParaSite" id="scf7180000420323.g5114"/>
    </source>
</evidence>
<evidence type="ECO:0000256" key="11">
    <source>
        <dbReference type="ARBA" id="ARBA00032711"/>
    </source>
</evidence>
<evidence type="ECO:0000313" key="15">
    <source>
        <dbReference type="Proteomes" id="UP000887560"/>
    </source>
</evidence>
<evidence type="ECO:0000256" key="1">
    <source>
        <dbReference type="ARBA" id="ARBA00004163"/>
    </source>
</evidence>
<dbReference type="GO" id="GO:0005789">
    <property type="term" value="C:endoplasmic reticulum membrane"/>
    <property type="evidence" value="ECO:0007669"/>
    <property type="project" value="UniProtKB-SubCell"/>
</dbReference>
<keyword evidence="10 13" id="KW-0472">Membrane</keyword>
<comment type="subcellular location">
    <subcellularLocation>
        <location evidence="1">Endoplasmic reticulum membrane</location>
        <topology evidence="1">Single-pass type IV membrane protein</topology>
    </subcellularLocation>
</comment>
<dbReference type="InterPro" id="IPR019150">
    <property type="entry name" value="Vesicle_transport_protein_Use1"/>
</dbReference>